<evidence type="ECO:0000256" key="5">
    <source>
        <dbReference type="ARBA" id="ARBA00022786"/>
    </source>
</evidence>
<dbReference type="CDD" id="cd08066">
    <property type="entry name" value="MPN_AMSH_like"/>
    <property type="match status" value="1"/>
</dbReference>
<dbReference type="InterPro" id="IPR037518">
    <property type="entry name" value="MPN"/>
</dbReference>
<name>A0AAW1QQF5_9CHLO</name>
<evidence type="ECO:0000256" key="6">
    <source>
        <dbReference type="ARBA" id="ARBA00022801"/>
    </source>
</evidence>
<evidence type="ECO:0000259" key="10">
    <source>
        <dbReference type="PROSITE" id="PS50249"/>
    </source>
</evidence>
<keyword evidence="3" id="KW-0645">Protease</keyword>
<keyword evidence="6" id="KW-0378">Hydrolase</keyword>
<dbReference type="GO" id="GO:0016020">
    <property type="term" value="C:membrane"/>
    <property type="evidence" value="ECO:0007669"/>
    <property type="project" value="TreeGrafter"/>
</dbReference>
<evidence type="ECO:0000256" key="2">
    <source>
        <dbReference type="ARBA" id="ARBA00010981"/>
    </source>
</evidence>
<sequence>MPAPRPGSRTSTSAQLAAGVTKRPINNLIGLDKYMRSAELLIRQADIYRRTDDERNLYVMLMRLASLVVETIPDHKNYNPNSVPYTALRKQVLSTYMPELEHVKASLDLKDRLGAIGWTPVSHAADTQQLSTSNLPQLDWNAVGQTPAGGPATSESARSPSGQLFDVELLTMPENSYEAAMQQLQNPSPPRPLELGPQQIEVQEMRPPTGPPQPGETCSHLPPAGSGPLEEISAPPPPVMEQPGAIAKQGQGIREVHVSVSLMEEFMRYAISNTKRGIESCGILAGVLDTSEGLFRISTLIIPKQEGTSDTVQALNEEEIFDVQDKRSLYPLGWIHTHPTQTCFLSSIDIHTHCGYQTMLDEAVAIVMAPRDSAKKCGIFRLSTPGGLKLVQKCTQRGFHMHPPTETGQPIYELCGHVYLNPRVKHDVVDLRD</sequence>
<feature type="domain" description="MPN" evidence="10">
    <location>
        <begin position="256"/>
        <end position="388"/>
    </location>
</feature>
<dbReference type="GO" id="GO:0061578">
    <property type="term" value="F:K63-linked deubiquitinase activity"/>
    <property type="evidence" value="ECO:0007669"/>
    <property type="project" value="InterPro"/>
</dbReference>
<dbReference type="Gene3D" id="1.20.58.80">
    <property type="entry name" value="Phosphotransferase system, lactose/cellobiose-type IIA subunit"/>
    <property type="match status" value="1"/>
</dbReference>
<keyword evidence="12" id="KW-1185">Reference proteome</keyword>
<dbReference type="AlphaFoldDB" id="A0AAW1QQF5"/>
<dbReference type="GO" id="GO:0006508">
    <property type="term" value="P:proteolysis"/>
    <property type="evidence" value="ECO:0007669"/>
    <property type="project" value="UniProtKB-KW"/>
</dbReference>
<evidence type="ECO:0000313" key="12">
    <source>
        <dbReference type="Proteomes" id="UP001489004"/>
    </source>
</evidence>
<feature type="region of interest" description="Disordered" evidence="9">
    <location>
        <begin position="205"/>
        <end position="230"/>
    </location>
</feature>
<evidence type="ECO:0000256" key="7">
    <source>
        <dbReference type="ARBA" id="ARBA00022833"/>
    </source>
</evidence>
<evidence type="ECO:0000256" key="3">
    <source>
        <dbReference type="ARBA" id="ARBA00022670"/>
    </source>
</evidence>
<keyword evidence="5" id="KW-0833">Ubl conjugation pathway</keyword>
<evidence type="ECO:0000256" key="9">
    <source>
        <dbReference type="SAM" id="MobiDB-lite"/>
    </source>
</evidence>
<dbReference type="InterPro" id="IPR015063">
    <property type="entry name" value="USP8_dimer"/>
</dbReference>
<evidence type="ECO:0000256" key="8">
    <source>
        <dbReference type="ARBA" id="ARBA00023049"/>
    </source>
</evidence>
<dbReference type="PROSITE" id="PS50249">
    <property type="entry name" value="MPN"/>
    <property type="match status" value="1"/>
</dbReference>
<dbReference type="InterPro" id="IPR044098">
    <property type="entry name" value="STAMBP/STALP-like_MPN"/>
</dbReference>
<dbReference type="Gene3D" id="3.40.140.10">
    <property type="entry name" value="Cytidine Deaminase, domain 2"/>
    <property type="match status" value="1"/>
</dbReference>
<keyword evidence="7" id="KW-0862">Zinc</keyword>
<protein>
    <recommendedName>
        <fullName evidence="10">MPN domain-containing protein</fullName>
    </recommendedName>
</protein>
<gene>
    <name evidence="11" type="ORF">WJX72_001654</name>
</gene>
<dbReference type="SUPFAM" id="SSF140856">
    <property type="entry name" value="USP8 N-terminal domain-like"/>
    <property type="match status" value="1"/>
</dbReference>
<evidence type="ECO:0000313" key="11">
    <source>
        <dbReference type="EMBL" id="KAK9823292.1"/>
    </source>
</evidence>
<dbReference type="GO" id="GO:0140492">
    <property type="term" value="F:metal-dependent deubiquitinase activity"/>
    <property type="evidence" value="ECO:0007669"/>
    <property type="project" value="InterPro"/>
</dbReference>
<dbReference type="SMART" id="SM00232">
    <property type="entry name" value="JAB_MPN"/>
    <property type="match status" value="1"/>
</dbReference>
<dbReference type="GO" id="GO:0005768">
    <property type="term" value="C:endosome"/>
    <property type="evidence" value="ECO:0007669"/>
    <property type="project" value="TreeGrafter"/>
</dbReference>
<comment type="caution">
    <text evidence="11">The sequence shown here is derived from an EMBL/GenBank/DDBJ whole genome shotgun (WGS) entry which is preliminary data.</text>
</comment>
<dbReference type="SUPFAM" id="SSF102712">
    <property type="entry name" value="JAB1/MPN domain"/>
    <property type="match status" value="1"/>
</dbReference>
<dbReference type="PANTHER" id="PTHR12947">
    <property type="entry name" value="AMSH-LIKE PROTEASE"/>
    <property type="match status" value="1"/>
</dbReference>
<reference evidence="11 12" key="1">
    <citation type="journal article" date="2024" name="Nat. Commun.">
        <title>Phylogenomics reveals the evolutionary origins of lichenization in chlorophyte algae.</title>
        <authorList>
            <person name="Puginier C."/>
            <person name="Libourel C."/>
            <person name="Otte J."/>
            <person name="Skaloud P."/>
            <person name="Haon M."/>
            <person name="Grisel S."/>
            <person name="Petersen M."/>
            <person name="Berrin J.G."/>
            <person name="Delaux P.M."/>
            <person name="Dal Grande F."/>
            <person name="Keller J."/>
        </authorList>
    </citation>
    <scope>NUCLEOTIDE SEQUENCE [LARGE SCALE GENOMIC DNA]</scope>
    <source>
        <strain evidence="11 12">SAG 2043</strain>
    </source>
</reference>
<dbReference type="Proteomes" id="UP001489004">
    <property type="component" value="Unassembled WGS sequence"/>
</dbReference>
<dbReference type="GO" id="GO:0070536">
    <property type="term" value="P:protein K63-linked deubiquitination"/>
    <property type="evidence" value="ECO:0007669"/>
    <property type="project" value="InterPro"/>
</dbReference>
<keyword evidence="4" id="KW-0479">Metal-binding</keyword>
<comment type="similarity">
    <text evidence="2">Belongs to the peptidase M67C family.</text>
</comment>
<dbReference type="Pfam" id="PF08969">
    <property type="entry name" value="USP8_dimer"/>
    <property type="match status" value="1"/>
</dbReference>
<evidence type="ECO:0000256" key="1">
    <source>
        <dbReference type="ARBA" id="ARBA00001947"/>
    </source>
</evidence>
<keyword evidence="8" id="KW-0482">Metalloprotease</keyword>
<dbReference type="PANTHER" id="PTHR12947:SF13">
    <property type="entry name" value="FI19924P1"/>
    <property type="match status" value="1"/>
</dbReference>
<dbReference type="EMBL" id="JALJOR010000002">
    <property type="protein sequence ID" value="KAK9823292.1"/>
    <property type="molecule type" value="Genomic_DNA"/>
</dbReference>
<accession>A0AAW1QQF5</accession>
<comment type="cofactor">
    <cofactor evidence="1">
        <name>Zn(2+)</name>
        <dbReference type="ChEBI" id="CHEBI:29105"/>
    </cofactor>
</comment>
<proteinExistence type="inferred from homology"/>
<dbReference type="Pfam" id="PF01398">
    <property type="entry name" value="JAB"/>
    <property type="match status" value="1"/>
</dbReference>
<dbReference type="GO" id="GO:0046872">
    <property type="term" value="F:metal ion binding"/>
    <property type="evidence" value="ECO:0007669"/>
    <property type="project" value="UniProtKB-KW"/>
</dbReference>
<evidence type="ECO:0000256" key="4">
    <source>
        <dbReference type="ARBA" id="ARBA00022723"/>
    </source>
</evidence>
<dbReference type="InterPro" id="IPR000555">
    <property type="entry name" value="JAMM/MPN+_dom"/>
</dbReference>
<organism evidence="11 12">
    <name type="scientific">[Myrmecia] bisecta</name>
    <dbReference type="NCBI Taxonomy" id="41462"/>
    <lineage>
        <taxon>Eukaryota</taxon>
        <taxon>Viridiplantae</taxon>
        <taxon>Chlorophyta</taxon>
        <taxon>core chlorophytes</taxon>
        <taxon>Trebouxiophyceae</taxon>
        <taxon>Trebouxiales</taxon>
        <taxon>Trebouxiaceae</taxon>
        <taxon>Myrmecia</taxon>
    </lineage>
</organism>